<evidence type="ECO:0000313" key="2">
    <source>
        <dbReference type="Proteomes" id="UP000033428"/>
    </source>
</evidence>
<sequence length="110" mass="12642">MFKQHIKKTAEVRVSDVLSGIVKKLEKENFIKGVKIKDAWEKAVGIDVLGHAEPVSFKKGVLLVLVENSVWLYKLTMGKREIIEKFNNVFEGKKAVVDIRYRMGSIYRSF</sequence>
<organism evidence="1 2">
    <name type="scientific">Candidatus Omnitrophus magneticus</name>
    <dbReference type="NCBI Taxonomy" id="1609969"/>
    <lineage>
        <taxon>Bacteria</taxon>
        <taxon>Pseudomonadati</taxon>
        <taxon>Candidatus Omnitrophota</taxon>
        <taxon>Candidatus Omnitrophus</taxon>
    </lineage>
</organism>
<reference evidence="1 2" key="1">
    <citation type="submission" date="2015-02" db="EMBL/GenBank/DDBJ databases">
        <title>Single-cell genomics of uncultivated deep-branching MTB reveals a conserved set of magnetosome genes.</title>
        <authorList>
            <person name="Kolinko S."/>
            <person name="Richter M."/>
            <person name="Glockner F.O."/>
            <person name="Brachmann A."/>
            <person name="Schuler D."/>
        </authorList>
    </citation>
    <scope>NUCLEOTIDE SEQUENCE [LARGE SCALE GENOMIC DNA]</scope>
    <source>
        <strain evidence="1">SKK-01</strain>
    </source>
</reference>
<dbReference type="EMBL" id="JYNY01000341">
    <property type="protein sequence ID" value="KJJ84524.1"/>
    <property type="molecule type" value="Genomic_DNA"/>
</dbReference>
<dbReference type="PANTHER" id="PTHR36456">
    <property type="entry name" value="UPF0232 PROTEIN SCO3875"/>
    <property type="match status" value="1"/>
</dbReference>
<dbReference type="InterPro" id="IPR007922">
    <property type="entry name" value="DciA-like"/>
</dbReference>
<accession>A0A0F0CR85</accession>
<comment type="caution">
    <text evidence="1">The sequence shown here is derived from an EMBL/GenBank/DDBJ whole genome shotgun (WGS) entry which is preliminary data.</text>
</comment>
<gene>
    <name evidence="1" type="ORF">OMAG_001628</name>
</gene>
<evidence type="ECO:0000313" key="1">
    <source>
        <dbReference type="EMBL" id="KJJ84524.1"/>
    </source>
</evidence>
<dbReference type="AlphaFoldDB" id="A0A0F0CR85"/>
<dbReference type="Proteomes" id="UP000033428">
    <property type="component" value="Unassembled WGS sequence"/>
</dbReference>
<name>A0A0F0CR85_9BACT</name>
<dbReference type="PANTHER" id="PTHR36456:SF1">
    <property type="entry name" value="UPF0232 PROTEIN SCO3875"/>
    <property type="match status" value="1"/>
</dbReference>
<proteinExistence type="predicted"/>
<keyword evidence="2" id="KW-1185">Reference proteome</keyword>
<dbReference type="Pfam" id="PF05258">
    <property type="entry name" value="DciA"/>
    <property type="match status" value="1"/>
</dbReference>
<protein>
    <submittedName>
        <fullName evidence="1">Protein containing DUF721</fullName>
    </submittedName>
</protein>